<dbReference type="SUPFAM" id="SSF51735">
    <property type="entry name" value="NAD(P)-binding Rossmann-fold domains"/>
    <property type="match status" value="1"/>
</dbReference>
<dbReference type="Pfam" id="PF00106">
    <property type="entry name" value="adh_short"/>
    <property type="match status" value="1"/>
</dbReference>
<sequence>MSRVAGKRYWLVGASEGLGRALAQAMAERGARLVLSARNADRLADLAASLPGTHEVQACDVASAASVQAAADAIGPVDGVVWLAGVYWPMSAADWDPDKAEAMCDINLTGCARVLGRVVPGMAARGSGHVVIVGSLAAFRGLPGAIGYAASKAGTMVLAESLQADLHRTGVRVQLANPGFIRTRLTDKNDFSMPQLMEPDQAAAEVMTLMEGNRFSRSFPVPFAWVFRLGNLMPDRLYFRLFGAK</sequence>
<dbReference type="GO" id="GO:0016020">
    <property type="term" value="C:membrane"/>
    <property type="evidence" value="ECO:0007669"/>
    <property type="project" value="TreeGrafter"/>
</dbReference>
<dbReference type="PANTHER" id="PTHR44196:SF1">
    <property type="entry name" value="DEHYDROGENASE_REDUCTASE SDR FAMILY MEMBER 7B"/>
    <property type="match status" value="1"/>
</dbReference>
<dbReference type="InterPro" id="IPR002347">
    <property type="entry name" value="SDR_fam"/>
</dbReference>
<name>A0A4S3MQI2_9RHOB</name>
<organism evidence="3 4">
    <name type="scientific">Aliigemmobacter aestuarii</name>
    <dbReference type="NCBI Taxonomy" id="1445661"/>
    <lineage>
        <taxon>Bacteria</taxon>
        <taxon>Pseudomonadati</taxon>
        <taxon>Pseudomonadota</taxon>
        <taxon>Alphaproteobacteria</taxon>
        <taxon>Rhodobacterales</taxon>
        <taxon>Paracoccaceae</taxon>
        <taxon>Aliigemmobacter</taxon>
    </lineage>
</organism>
<dbReference type="EMBL" id="SSND01000002">
    <property type="protein sequence ID" value="THD83641.1"/>
    <property type="molecule type" value="Genomic_DNA"/>
</dbReference>
<dbReference type="Gene3D" id="3.40.50.720">
    <property type="entry name" value="NAD(P)-binding Rossmann-like Domain"/>
    <property type="match status" value="1"/>
</dbReference>
<dbReference type="OrthoDB" id="335726at2"/>
<accession>A0A4S3MQI2</accession>
<evidence type="ECO:0000256" key="1">
    <source>
        <dbReference type="ARBA" id="ARBA00006484"/>
    </source>
</evidence>
<evidence type="ECO:0000313" key="4">
    <source>
        <dbReference type="Proteomes" id="UP000309450"/>
    </source>
</evidence>
<evidence type="ECO:0000313" key="3">
    <source>
        <dbReference type="EMBL" id="THD83641.1"/>
    </source>
</evidence>
<keyword evidence="2" id="KW-0560">Oxidoreductase</keyword>
<evidence type="ECO:0000256" key="2">
    <source>
        <dbReference type="ARBA" id="ARBA00023002"/>
    </source>
</evidence>
<gene>
    <name evidence="3" type="ORF">E7811_10215</name>
</gene>
<dbReference type="RefSeq" id="WP_136394534.1">
    <property type="nucleotide sequence ID" value="NZ_SSND01000002.1"/>
</dbReference>
<dbReference type="AlphaFoldDB" id="A0A4S3MQI2"/>
<comment type="caution">
    <text evidence="3">The sequence shown here is derived from an EMBL/GenBank/DDBJ whole genome shotgun (WGS) entry which is preliminary data.</text>
</comment>
<proteinExistence type="inferred from homology"/>
<dbReference type="PROSITE" id="PS00061">
    <property type="entry name" value="ADH_SHORT"/>
    <property type="match status" value="1"/>
</dbReference>
<keyword evidence="4" id="KW-1185">Reference proteome</keyword>
<dbReference type="GO" id="GO:0016491">
    <property type="term" value="F:oxidoreductase activity"/>
    <property type="evidence" value="ECO:0007669"/>
    <property type="project" value="UniProtKB-KW"/>
</dbReference>
<reference evidence="3 4" key="1">
    <citation type="submission" date="2019-04" db="EMBL/GenBank/DDBJ databases">
        <title>Draft genome sequence of Gemmobacter aestuarii sp. nov.</title>
        <authorList>
            <person name="Hameed A."/>
            <person name="Lin S.-Y."/>
            <person name="Shahina M."/>
            <person name="Lai W.-A."/>
            <person name="Young C.-C."/>
        </authorList>
    </citation>
    <scope>NUCLEOTIDE SEQUENCE [LARGE SCALE GENOMIC DNA]</scope>
    <source>
        <strain evidence="3 4">CC-PW-75</strain>
    </source>
</reference>
<comment type="similarity">
    <text evidence="1">Belongs to the short-chain dehydrogenases/reductases (SDR) family.</text>
</comment>
<dbReference type="Proteomes" id="UP000309450">
    <property type="component" value="Unassembled WGS sequence"/>
</dbReference>
<dbReference type="InterPro" id="IPR020904">
    <property type="entry name" value="Sc_DH/Rdtase_CS"/>
</dbReference>
<dbReference type="PANTHER" id="PTHR44196">
    <property type="entry name" value="DEHYDROGENASE/REDUCTASE SDR FAMILY MEMBER 7B"/>
    <property type="match status" value="1"/>
</dbReference>
<protein>
    <submittedName>
        <fullName evidence="3">SDR family NAD(P)-dependent oxidoreductase</fullName>
    </submittedName>
</protein>
<dbReference type="PRINTS" id="PR00081">
    <property type="entry name" value="GDHRDH"/>
</dbReference>
<dbReference type="InterPro" id="IPR036291">
    <property type="entry name" value="NAD(P)-bd_dom_sf"/>
</dbReference>